<evidence type="ECO:0000313" key="1">
    <source>
        <dbReference type="EMBL" id="SAM05808.1"/>
    </source>
</evidence>
<dbReference type="InParanoid" id="A0A168QZ10"/>
<keyword evidence="2" id="KW-1185">Reference proteome</keyword>
<reference evidence="1" key="1">
    <citation type="submission" date="2016-04" db="EMBL/GenBank/DDBJ databases">
        <authorList>
            <person name="Evans L.H."/>
            <person name="Alamgir A."/>
            <person name="Owens N."/>
            <person name="Weber N.D."/>
            <person name="Virtaneva K."/>
            <person name="Barbian K."/>
            <person name="Babar A."/>
            <person name="Rosenke K."/>
        </authorList>
    </citation>
    <scope>NUCLEOTIDE SEQUENCE [LARGE SCALE GENOMIC DNA]</scope>
    <source>
        <strain evidence="1">CBS 101.48</strain>
    </source>
</reference>
<evidence type="ECO:0000313" key="2">
    <source>
        <dbReference type="Proteomes" id="UP000078561"/>
    </source>
</evidence>
<dbReference type="EMBL" id="LT554473">
    <property type="protein sequence ID" value="SAM05808.1"/>
    <property type="molecule type" value="Genomic_DNA"/>
</dbReference>
<proteinExistence type="predicted"/>
<organism evidence="1">
    <name type="scientific">Absidia glauca</name>
    <name type="common">Pin mould</name>
    <dbReference type="NCBI Taxonomy" id="4829"/>
    <lineage>
        <taxon>Eukaryota</taxon>
        <taxon>Fungi</taxon>
        <taxon>Fungi incertae sedis</taxon>
        <taxon>Mucoromycota</taxon>
        <taxon>Mucoromycotina</taxon>
        <taxon>Mucoromycetes</taxon>
        <taxon>Mucorales</taxon>
        <taxon>Cunninghamellaceae</taxon>
        <taxon>Absidia</taxon>
    </lineage>
</organism>
<dbReference type="Proteomes" id="UP000078561">
    <property type="component" value="Unassembled WGS sequence"/>
</dbReference>
<dbReference type="AlphaFoldDB" id="A0A168QZ10"/>
<sequence>MADSLDAAVLWTSTLKTLVTTMNQGDDDDDGDDESEDDYATKLETAFVSRLRSIMGREVKLHGLTDSASDGCGYRRSNYALYGQPVQIRTLLDAEHPI</sequence>
<accession>A0A168QZ10</accession>
<name>A0A168QZ10_ABSGL</name>
<protein>
    <submittedName>
        <fullName evidence="1">Uncharacterized protein</fullName>
    </submittedName>
</protein>
<gene>
    <name evidence="1" type="primary">ABSGL_11683.1 scaffold 12318</name>
</gene>